<dbReference type="GO" id="GO:0016903">
    <property type="term" value="F:oxidoreductase activity, acting on the aldehyde or oxo group of donors"/>
    <property type="evidence" value="ECO:0007669"/>
    <property type="project" value="InterPro"/>
</dbReference>
<dbReference type="PANTHER" id="PTHR42730">
    <property type="entry name" value="2-OXOGLUTARATE SYNTHASE SUBUNIT KORC"/>
    <property type="match status" value="1"/>
</dbReference>
<reference evidence="3" key="1">
    <citation type="submission" date="2019-08" db="EMBL/GenBank/DDBJ databases">
        <authorList>
            <person name="Kucharzyk K."/>
            <person name="Murdoch R.W."/>
            <person name="Higgins S."/>
            <person name="Loffler F."/>
        </authorList>
    </citation>
    <scope>NUCLEOTIDE SEQUENCE</scope>
</reference>
<accession>A0A644XXK5</accession>
<dbReference type="SUPFAM" id="SSF53323">
    <property type="entry name" value="Pyruvate-ferredoxin oxidoreductase, PFOR, domain III"/>
    <property type="match status" value="1"/>
</dbReference>
<proteinExistence type="predicted"/>
<feature type="domain" description="Pyruvate/ketoisovalerate oxidoreductase catalytic" evidence="2">
    <location>
        <begin position="10"/>
        <end position="171"/>
    </location>
</feature>
<evidence type="ECO:0000259" key="2">
    <source>
        <dbReference type="Pfam" id="PF01558"/>
    </source>
</evidence>
<sequence length="178" mass="19030">MADIILAGFGGQGILTAGKILIDVAARQGKNVSWISSYGAAMRGGTASCSVVISDEEIGSPYPAKLDILMAMNEPSFDKFIGDVRDGGYVIVNSSLMSERPYPENVRVYAVDATDIANAEGNAQAANLVMLGAMMKATGLIDADKFGDEQDKYFEKKGHYTPSNRSCYNLGTEKVVQK</sequence>
<organism evidence="3">
    <name type="scientific">bioreactor metagenome</name>
    <dbReference type="NCBI Taxonomy" id="1076179"/>
    <lineage>
        <taxon>unclassified sequences</taxon>
        <taxon>metagenomes</taxon>
        <taxon>ecological metagenomes</taxon>
    </lineage>
</organism>
<dbReference type="InterPro" id="IPR019752">
    <property type="entry name" value="Pyrv/ketoisovalerate_OxRed_cat"/>
</dbReference>
<dbReference type="Gene3D" id="3.40.920.10">
    <property type="entry name" value="Pyruvate-ferredoxin oxidoreductase, PFOR, domain III"/>
    <property type="match status" value="1"/>
</dbReference>
<keyword evidence="1" id="KW-0560">Oxidoreductase</keyword>
<dbReference type="InterPro" id="IPR052554">
    <property type="entry name" value="2-oxoglutarate_synth_KorC"/>
</dbReference>
<dbReference type="InterPro" id="IPR002869">
    <property type="entry name" value="Pyrv_flavodox_OxRed_cen"/>
</dbReference>
<comment type="caution">
    <text evidence="3">The sequence shown here is derived from an EMBL/GenBank/DDBJ whole genome shotgun (WGS) entry which is preliminary data.</text>
</comment>
<evidence type="ECO:0000256" key="1">
    <source>
        <dbReference type="ARBA" id="ARBA00023002"/>
    </source>
</evidence>
<name>A0A644XXK5_9ZZZZ</name>
<protein>
    <recommendedName>
        <fullName evidence="2">Pyruvate/ketoisovalerate oxidoreductase catalytic domain-containing protein</fullName>
    </recommendedName>
</protein>
<dbReference type="PANTHER" id="PTHR42730:SF1">
    <property type="entry name" value="2-OXOGLUTARATE SYNTHASE SUBUNIT KORC"/>
    <property type="match status" value="1"/>
</dbReference>
<evidence type="ECO:0000313" key="3">
    <source>
        <dbReference type="EMBL" id="MPM18784.1"/>
    </source>
</evidence>
<dbReference type="AlphaFoldDB" id="A0A644XXK5"/>
<dbReference type="Pfam" id="PF01558">
    <property type="entry name" value="POR"/>
    <property type="match status" value="1"/>
</dbReference>
<dbReference type="EMBL" id="VSSQ01003047">
    <property type="protein sequence ID" value="MPM18784.1"/>
    <property type="molecule type" value="Genomic_DNA"/>
</dbReference>
<gene>
    <name evidence="3" type="ORF">SDC9_65200</name>
</gene>